<dbReference type="SUPFAM" id="SSF53448">
    <property type="entry name" value="Nucleotide-diphospho-sugar transferases"/>
    <property type="match status" value="1"/>
</dbReference>
<feature type="domain" description="Glycosyltransferase 2-like" evidence="1">
    <location>
        <begin position="7"/>
        <end position="137"/>
    </location>
</feature>
<dbReference type="Gene3D" id="3.90.550.10">
    <property type="entry name" value="Spore Coat Polysaccharide Biosynthesis Protein SpsA, Chain A"/>
    <property type="match status" value="1"/>
</dbReference>
<sequence>MTKIAAIIPFFQRKSGFLTAAVQSIIGQRLPDNVRVHIIIVNDESPVDPLSEISHLQFPENVSFEIIAQQNAGPAAARNNALDAVPAETEFVAFLDSDDVWFEDHLRTAMRALGDEGVFYFSDNYEDRPVTTFEKTKYFSRAASAGDWEIVEPALNIFQFKPRLAFKAFIREYISQTSTVVYRFSRFRDLRFDSDLRYSGEDYFFWLSIANSGSPVTFSSNVNGDRDKGVSVYRDAYSWDSPKVLVRLLGNLLFWKRVGASFKLDDDDRQILDEHINKTRMGISYLIMRNSRRDRAKSVGAIFSFLKMDPLGIAQSPALIMKAIGLARKGLLEF</sequence>
<proteinExistence type="predicted"/>
<dbReference type="EMBL" id="BAYX01000001">
    <property type="protein sequence ID" value="GAJ90905.1"/>
    <property type="molecule type" value="Genomic_DNA"/>
</dbReference>
<protein>
    <recommendedName>
        <fullName evidence="1">Glycosyltransferase 2-like domain-containing protein</fullName>
    </recommendedName>
</protein>
<dbReference type="PANTHER" id="PTHR22916:SF3">
    <property type="entry name" value="UDP-GLCNAC:BETAGAL BETA-1,3-N-ACETYLGLUCOSAMINYLTRANSFERASE-LIKE PROTEIN 1"/>
    <property type="match status" value="1"/>
</dbReference>
<accession>A0AA87Q0C9</accession>
<evidence type="ECO:0000313" key="2">
    <source>
        <dbReference type="EMBL" id="GAJ90905.1"/>
    </source>
</evidence>
<dbReference type="Pfam" id="PF00535">
    <property type="entry name" value="Glycos_transf_2"/>
    <property type="match status" value="1"/>
</dbReference>
<dbReference type="GO" id="GO:0016758">
    <property type="term" value="F:hexosyltransferase activity"/>
    <property type="evidence" value="ECO:0007669"/>
    <property type="project" value="UniProtKB-ARBA"/>
</dbReference>
<dbReference type="CDD" id="cd00761">
    <property type="entry name" value="Glyco_tranf_GTA_type"/>
    <property type="match status" value="1"/>
</dbReference>
<dbReference type="InterPro" id="IPR001173">
    <property type="entry name" value="Glyco_trans_2-like"/>
</dbReference>
<dbReference type="AlphaFoldDB" id="A0AA87Q0C9"/>
<name>A0AA87Q0C9_RHIRH</name>
<dbReference type="InterPro" id="IPR029044">
    <property type="entry name" value="Nucleotide-diphossugar_trans"/>
</dbReference>
<dbReference type="PANTHER" id="PTHR22916">
    <property type="entry name" value="GLYCOSYLTRANSFERASE"/>
    <property type="match status" value="1"/>
</dbReference>
<evidence type="ECO:0000259" key="1">
    <source>
        <dbReference type="Pfam" id="PF00535"/>
    </source>
</evidence>
<reference evidence="2 3" key="1">
    <citation type="submission" date="2014-05" db="EMBL/GenBank/DDBJ databases">
        <title>Whole genome shotgun sequence of Rhizobium rhizogenes NBRC 13257.</title>
        <authorList>
            <person name="Katano-Makiyama Y."/>
            <person name="Hosoyama A."/>
            <person name="Hashimoto M."/>
            <person name="Hosoyama Y."/>
            <person name="Noguchi M."/>
            <person name="Tsuchikane K."/>
            <person name="Kimura A."/>
            <person name="Ohji S."/>
            <person name="Ichikawa N."/>
            <person name="Yamazoe A."/>
            <person name="Fujita N."/>
        </authorList>
    </citation>
    <scope>NUCLEOTIDE SEQUENCE [LARGE SCALE GENOMIC DNA]</scope>
    <source>
        <strain evidence="2 3">NBRC 13257</strain>
    </source>
</reference>
<evidence type="ECO:0000313" key="3">
    <source>
        <dbReference type="Proteomes" id="UP000026941"/>
    </source>
</evidence>
<dbReference type="Proteomes" id="UP000026941">
    <property type="component" value="Unassembled WGS sequence"/>
</dbReference>
<dbReference type="RefSeq" id="WP_042469758.1">
    <property type="nucleotide sequence ID" value="NZ_BAYX01000001.1"/>
</dbReference>
<gene>
    <name evidence="2" type="ORF">RRH01S_01_03710</name>
</gene>
<organism evidence="2 3">
    <name type="scientific">Rhizobium rhizogenes NBRC 13257</name>
    <dbReference type="NCBI Taxonomy" id="1220581"/>
    <lineage>
        <taxon>Bacteria</taxon>
        <taxon>Pseudomonadati</taxon>
        <taxon>Pseudomonadota</taxon>
        <taxon>Alphaproteobacteria</taxon>
        <taxon>Hyphomicrobiales</taxon>
        <taxon>Rhizobiaceae</taxon>
        <taxon>Rhizobium/Agrobacterium group</taxon>
        <taxon>Rhizobium</taxon>
    </lineage>
</organism>
<comment type="caution">
    <text evidence="2">The sequence shown here is derived from an EMBL/GenBank/DDBJ whole genome shotgun (WGS) entry which is preliminary data.</text>
</comment>